<evidence type="ECO:0000259" key="4">
    <source>
        <dbReference type="SMART" id="SM00483"/>
    </source>
</evidence>
<evidence type="ECO:0000313" key="7">
    <source>
        <dbReference type="Proteomes" id="UP000054715"/>
    </source>
</evidence>
<dbReference type="InterPro" id="IPR047967">
    <property type="entry name" value="PolX_PHP"/>
</dbReference>
<keyword evidence="8" id="KW-1185">Reference proteome</keyword>
<organism evidence="5 7">
    <name type="scientific">Legionella jamestowniensis</name>
    <dbReference type="NCBI Taxonomy" id="455"/>
    <lineage>
        <taxon>Bacteria</taxon>
        <taxon>Pseudomonadati</taxon>
        <taxon>Pseudomonadota</taxon>
        <taxon>Gammaproteobacteria</taxon>
        <taxon>Legionellales</taxon>
        <taxon>Legionellaceae</taxon>
        <taxon>Legionella</taxon>
    </lineage>
</organism>
<sequence length="568" mass="65549">MKKTNTFIADCLYKLADILEAGGHNPYRARAYRRAARTLTNLDKEVTTLLQTDFDMMTLPWIGKGIASTILYIIKTGELPPIKDKNDKVFNQLNEIHGLGKKRIAQLEKLNIFTKKELLNAIDAKKLHLLKWVTPQFEEHLKKEINAPKSRKFIRLHHAYPIVEVLIKKLQQIPEIIRVECSGDFRRKREILDQIDILAATTNSSQIIHQFIQFNEVVDVISRNEYYISVNVWTGIKVNLFIVEENHFGAALLYHTGSNEHFTALAERATSHQFHLTKEGVYKNSECIASRSENEIYQQLKLSFIAPELREAQGEIEAASHNALPKLITLDDIKGDLHSHTNETDGKERLETMVKAAIDKGYEYLAITDHSKRLAITNGLDEKRLLKQIKEIDRLNSKLDDFRVLKSIEVDILEDGSLDLSNEVLKELDIVVCSIHSQFKIPKEKQTERILRAMDNPYFNILGHATGRLIKSRPPYPVDIKKIFNEAKDRNCIVELNAQPYRLDINDIYCKLAKDMGVKIAISSDAHSIRELSYMQFGIFQARRGWIEKENVINTYHWHDLKKLIKRH</sequence>
<dbReference type="GO" id="GO:0003887">
    <property type="term" value="F:DNA-directed DNA polymerase activity"/>
    <property type="evidence" value="ECO:0007669"/>
    <property type="project" value="InterPro"/>
</dbReference>
<dbReference type="PANTHER" id="PTHR36928:SF1">
    <property type="entry name" value="PHOSPHATASE YCDX-RELATED"/>
    <property type="match status" value="1"/>
</dbReference>
<evidence type="ECO:0000313" key="6">
    <source>
        <dbReference type="EMBL" id="OCH98154.1"/>
    </source>
</evidence>
<dbReference type="CDD" id="cd07436">
    <property type="entry name" value="PHP_PolX"/>
    <property type="match status" value="1"/>
</dbReference>
<dbReference type="Proteomes" id="UP000093336">
    <property type="component" value="Unassembled WGS sequence"/>
</dbReference>
<dbReference type="InterPro" id="IPR003141">
    <property type="entry name" value="Pol/His_phosphatase_N"/>
</dbReference>
<dbReference type="InterPro" id="IPR037160">
    <property type="entry name" value="DNA_Pol_thumb_sf"/>
</dbReference>
<evidence type="ECO:0000256" key="2">
    <source>
        <dbReference type="ARBA" id="ARBA00022695"/>
    </source>
</evidence>
<dbReference type="GO" id="GO:0004527">
    <property type="term" value="F:exonuclease activity"/>
    <property type="evidence" value="ECO:0007669"/>
    <property type="project" value="UniProtKB-KW"/>
</dbReference>
<name>A0A0W0UUP1_9GAMM</name>
<dbReference type="GO" id="GO:0042578">
    <property type="term" value="F:phosphoric ester hydrolase activity"/>
    <property type="evidence" value="ECO:0007669"/>
    <property type="project" value="TreeGrafter"/>
</dbReference>
<protein>
    <submittedName>
        <fullName evidence="5">DNA polymerase/3'-5' exonuclease PolX</fullName>
    </submittedName>
</protein>
<dbReference type="Gene3D" id="3.30.210.10">
    <property type="entry name" value="DNA polymerase, thumb domain"/>
    <property type="match status" value="1"/>
</dbReference>
<dbReference type="SMART" id="SM00481">
    <property type="entry name" value="POLIIIAc"/>
    <property type="match status" value="1"/>
</dbReference>
<dbReference type="AlphaFoldDB" id="A0A0W0UUP1"/>
<dbReference type="Pfam" id="PF02811">
    <property type="entry name" value="PHP"/>
    <property type="match status" value="1"/>
</dbReference>
<dbReference type="GO" id="GO:0005829">
    <property type="term" value="C:cytosol"/>
    <property type="evidence" value="ECO:0007669"/>
    <property type="project" value="TreeGrafter"/>
</dbReference>
<dbReference type="OrthoDB" id="9808747at2"/>
<keyword evidence="2" id="KW-0548">Nucleotidyltransferase</keyword>
<dbReference type="Gene3D" id="1.10.150.110">
    <property type="entry name" value="DNA polymerase beta, N-terminal domain-like"/>
    <property type="match status" value="1"/>
</dbReference>
<reference evidence="6 8" key="2">
    <citation type="submission" date="2016-05" db="EMBL/GenBank/DDBJ databases">
        <authorList>
            <person name="Prochazka B."/>
            <person name="Indra A."/>
            <person name="Hasenberger P."/>
            <person name="Blaschitz M."/>
            <person name="Wagner L."/>
            <person name="Wewalka G."/>
            <person name="Sorschag S."/>
            <person name="Schmid D."/>
            <person name="Ruppitsch W."/>
        </authorList>
    </citation>
    <scope>NUCLEOTIDE SEQUENCE [LARGE SCALE GENOMIC DNA]</scope>
    <source>
        <strain evidence="6 8">974010_12</strain>
    </source>
</reference>
<dbReference type="RefSeq" id="WP_058448554.1">
    <property type="nucleotide sequence ID" value="NZ_CAAAJF010000004.1"/>
</dbReference>
<dbReference type="SUPFAM" id="SSF89550">
    <property type="entry name" value="PHP domain-like"/>
    <property type="match status" value="1"/>
</dbReference>
<dbReference type="EMBL" id="LYOZ01000017">
    <property type="protein sequence ID" value="OCH98154.1"/>
    <property type="molecule type" value="Genomic_DNA"/>
</dbReference>
<dbReference type="InterPro" id="IPR010996">
    <property type="entry name" value="HHH_MUS81"/>
</dbReference>
<dbReference type="Pfam" id="PF14716">
    <property type="entry name" value="HHH_8"/>
    <property type="match status" value="1"/>
</dbReference>
<evidence type="ECO:0000313" key="8">
    <source>
        <dbReference type="Proteomes" id="UP000093336"/>
    </source>
</evidence>
<keyword evidence="5" id="KW-0378">Hydrolase</keyword>
<dbReference type="InterPro" id="IPR002054">
    <property type="entry name" value="DNA-dir_DNA_pol_X"/>
</dbReference>
<dbReference type="InterPro" id="IPR022311">
    <property type="entry name" value="PolX-like"/>
</dbReference>
<evidence type="ECO:0000259" key="3">
    <source>
        <dbReference type="SMART" id="SM00481"/>
    </source>
</evidence>
<dbReference type="STRING" id="455.Ljam_0496"/>
<feature type="domain" description="DNA-directed DNA polymerase X" evidence="4">
    <location>
        <begin position="3"/>
        <end position="311"/>
    </location>
</feature>
<dbReference type="InterPro" id="IPR004013">
    <property type="entry name" value="PHP_dom"/>
</dbReference>
<dbReference type="NCBIfam" id="NF006375">
    <property type="entry name" value="PRK08609.1"/>
    <property type="match status" value="1"/>
</dbReference>
<proteinExistence type="predicted"/>
<gene>
    <name evidence="5" type="primary">polX</name>
    <name evidence="6" type="ORF">A8135_13435</name>
    <name evidence="5" type="ORF">Ljam_0496</name>
</gene>
<dbReference type="FunFam" id="3.20.20.140:FF:000047">
    <property type="entry name" value="PHP domain-containing protein"/>
    <property type="match status" value="1"/>
</dbReference>
<dbReference type="SMART" id="SM00483">
    <property type="entry name" value="POLXc"/>
    <property type="match status" value="1"/>
</dbReference>
<dbReference type="PIRSF" id="PIRSF005047">
    <property type="entry name" value="UCP005047_YshC"/>
    <property type="match status" value="1"/>
</dbReference>
<dbReference type="EMBL" id="LNYG01000008">
    <property type="protein sequence ID" value="KTD11302.1"/>
    <property type="molecule type" value="Genomic_DNA"/>
</dbReference>
<reference evidence="5 7" key="1">
    <citation type="submission" date="2015-11" db="EMBL/GenBank/DDBJ databases">
        <title>Genomic analysis of 38 Legionella species identifies large and diverse effector repertoires.</title>
        <authorList>
            <person name="Burstein D."/>
            <person name="Amaro F."/>
            <person name="Zusman T."/>
            <person name="Lifshitz Z."/>
            <person name="Cohen O."/>
            <person name="Gilbert J.A."/>
            <person name="Pupko T."/>
            <person name="Shuman H.A."/>
            <person name="Segal G."/>
        </authorList>
    </citation>
    <scope>NUCLEOTIDE SEQUENCE [LARGE SCALE GENOMIC DNA]</scope>
    <source>
        <strain evidence="5 7">JA-26-G1-E2</strain>
    </source>
</reference>
<evidence type="ECO:0000256" key="1">
    <source>
        <dbReference type="ARBA" id="ARBA00022679"/>
    </source>
</evidence>
<dbReference type="Proteomes" id="UP000054715">
    <property type="component" value="Unassembled WGS sequence"/>
</dbReference>
<dbReference type="InterPro" id="IPR016195">
    <property type="entry name" value="Pol/histidinol_Pase-like"/>
</dbReference>
<accession>A0A0W0UUP1</accession>
<dbReference type="PATRIC" id="fig|455.5.peg.524"/>
<evidence type="ECO:0000313" key="5">
    <source>
        <dbReference type="EMBL" id="KTD11302.1"/>
    </source>
</evidence>
<dbReference type="GO" id="GO:0003677">
    <property type="term" value="F:DNA binding"/>
    <property type="evidence" value="ECO:0007669"/>
    <property type="project" value="InterPro"/>
</dbReference>
<dbReference type="InterPro" id="IPR043519">
    <property type="entry name" value="NT_sf"/>
</dbReference>
<keyword evidence="1" id="KW-0808">Transferase</keyword>
<dbReference type="InterPro" id="IPR050243">
    <property type="entry name" value="PHP_phosphatase"/>
</dbReference>
<dbReference type="InterPro" id="IPR029398">
    <property type="entry name" value="PolB_thumb"/>
</dbReference>
<dbReference type="SUPFAM" id="SSF81301">
    <property type="entry name" value="Nucleotidyltransferase"/>
    <property type="match status" value="1"/>
</dbReference>
<dbReference type="Gene3D" id="3.20.20.140">
    <property type="entry name" value="Metal-dependent hydrolases"/>
    <property type="match status" value="1"/>
</dbReference>
<dbReference type="PANTHER" id="PTHR36928">
    <property type="entry name" value="PHOSPHATASE YCDX-RELATED"/>
    <property type="match status" value="1"/>
</dbReference>
<dbReference type="Pfam" id="PF14791">
    <property type="entry name" value="DNA_pol_B_thumb"/>
    <property type="match status" value="1"/>
</dbReference>
<dbReference type="InterPro" id="IPR027421">
    <property type="entry name" value="DNA_pol_lamdba_lyase_dom_sf"/>
</dbReference>
<feature type="domain" description="Polymerase/histidinol phosphatase N-terminal" evidence="3">
    <location>
        <begin position="335"/>
        <end position="414"/>
    </location>
</feature>
<dbReference type="GO" id="GO:0008270">
    <property type="term" value="F:zinc ion binding"/>
    <property type="evidence" value="ECO:0007669"/>
    <property type="project" value="TreeGrafter"/>
</dbReference>
<dbReference type="Gene3D" id="3.30.460.10">
    <property type="entry name" value="Beta Polymerase, domain 2"/>
    <property type="match status" value="1"/>
</dbReference>
<dbReference type="SUPFAM" id="SSF47802">
    <property type="entry name" value="DNA polymerase beta, N-terminal domain-like"/>
    <property type="match status" value="1"/>
</dbReference>
<keyword evidence="5" id="KW-0269">Exonuclease</keyword>
<comment type="caution">
    <text evidence="5">The sequence shown here is derived from an EMBL/GenBank/DDBJ whole genome shotgun (WGS) entry which is preliminary data.</text>
</comment>
<keyword evidence="5" id="KW-0540">Nuclease</keyword>